<name>A0A6J7IM44_9ZZZZ</name>
<evidence type="ECO:0000256" key="1">
    <source>
        <dbReference type="SAM" id="Phobius"/>
    </source>
</evidence>
<sequence>MSLTRVSWSLTVAACIIGAILLFISGYQGYGALSLVVGASAALNL</sequence>
<proteinExistence type="predicted"/>
<dbReference type="EMBL" id="CAFBMX010000005">
    <property type="protein sequence ID" value="CAB4932079.1"/>
    <property type="molecule type" value="Genomic_DNA"/>
</dbReference>
<organism evidence="2">
    <name type="scientific">freshwater metagenome</name>
    <dbReference type="NCBI Taxonomy" id="449393"/>
    <lineage>
        <taxon>unclassified sequences</taxon>
        <taxon>metagenomes</taxon>
        <taxon>ecological metagenomes</taxon>
    </lineage>
</organism>
<dbReference type="AlphaFoldDB" id="A0A6J7IM44"/>
<reference evidence="2" key="1">
    <citation type="submission" date="2020-05" db="EMBL/GenBank/DDBJ databases">
        <authorList>
            <person name="Chiriac C."/>
            <person name="Salcher M."/>
            <person name="Ghai R."/>
            <person name="Kavagutti S V."/>
        </authorList>
    </citation>
    <scope>NUCLEOTIDE SEQUENCE</scope>
</reference>
<accession>A0A6J7IM44</accession>
<keyword evidence="1" id="KW-0812">Transmembrane</keyword>
<protein>
    <submittedName>
        <fullName evidence="2">Unannotated protein</fullName>
    </submittedName>
</protein>
<feature type="transmembrane region" description="Helical" evidence="1">
    <location>
        <begin position="6"/>
        <end position="24"/>
    </location>
</feature>
<keyword evidence="1" id="KW-0472">Membrane</keyword>
<keyword evidence="1" id="KW-1133">Transmembrane helix</keyword>
<gene>
    <name evidence="2" type="ORF">UFOPK3674_01228</name>
</gene>
<evidence type="ECO:0000313" key="2">
    <source>
        <dbReference type="EMBL" id="CAB4932079.1"/>
    </source>
</evidence>